<dbReference type="InterPro" id="IPR011547">
    <property type="entry name" value="SLC26A/SulP_dom"/>
</dbReference>
<accession>A0A2I0SB48</accession>
<evidence type="ECO:0000313" key="7">
    <source>
        <dbReference type="EMBL" id="PKT67167.1"/>
    </source>
</evidence>
<proteinExistence type="predicted"/>
<dbReference type="Proteomes" id="UP000236178">
    <property type="component" value="Unassembled WGS sequence"/>
</dbReference>
<evidence type="ECO:0000313" key="8">
    <source>
        <dbReference type="Proteomes" id="UP000236178"/>
    </source>
</evidence>
<keyword evidence="3 5" id="KW-1133">Transmembrane helix</keyword>
<evidence type="ECO:0000256" key="3">
    <source>
        <dbReference type="ARBA" id="ARBA00022989"/>
    </source>
</evidence>
<evidence type="ECO:0000259" key="6">
    <source>
        <dbReference type="Pfam" id="PF00916"/>
    </source>
</evidence>
<dbReference type="AlphaFoldDB" id="A0A2I0SB48"/>
<dbReference type="OrthoDB" id="9771198at2"/>
<dbReference type="Pfam" id="PF00916">
    <property type="entry name" value="Sulfate_transp"/>
    <property type="match status" value="1"/>
</dbReference>
<feature type="transmembrane region" description="Helical" evidence="5">
    <location>
        <begin position="308"/>
        <end position="337"/>
    </location>
</feature>
<dbReference type="GO" id="GO:0055085">
    <property type="term" value="P:transmembrane transport"/>
    <property type="evidence" value="ECO:0007669"/>
    <property type="project" value="InterPro"/>
</dbReference>
<feature type="domain" description="SLC26A/SulP transporter" evidence="6">
    <location>
        <begin position="3"/>
        <end position="364"/>
    </location>
</feature>
<reference evidence="7 8" key="1">
    <citation type="submission" date="2017-12" db="EMBL/GenBank/DDBJ databases">
        <title>Streptomyces populusis sp. nov., a novel endophytic actinobacterium isolated from stems of Populus adenopoda Maxim.</title>
        <authorList>
            <person name="Wang Z."/>
        </authorList>
    </citation>
    <scope>NUCLEOTIDE SEQUENCE [LARGE SCALE GENOMIC DNA]</scope>
    <source>
        <strain evidence="7 8">A249</strain>
    </source>
</reference>
<name>A0A2I0SB48_9ACTN</name>
<comment type="caution">
    <text evidence="7">The sequence shown here is derived from an EMBL/GenBank/DDBJ whole genome shotgun (WGS) entry which is preliminary data.</text>
</comment>
<protein>
    <submittedName>
        <fullName evidence="7">Sulfate transporter</fullName>
    </submittedName>
</protein>
<dbReference type="InterPro" id="IPR001902">
    <property type="entry name" value="SLC26A/SulP_fam"/>
</dbReference>
<keyword evidence="8" id="KW-1185">Reference proteome</keyword>
<keyword evidence="4 5" id="KW-0472">Membrane</keyword>
<comment type="subcellular location">
    <subcellularLocation>
        <location evidence="1">Membrane</location>
        <topology evidence="1">Multi-pass membrane protein</topology>
    </subcellularLocation>
</comment>
<feature type="transmembrane region" description="Helical" evidence="5">
    <location>
        <begin position="226"/>
        <end position="245"/>
    </location>
</feature>
<evidence type="ECO:0000256" key="4">
    <source>
        <dbReference type="ARBA" id="ARBA00023136"/>
    </source>
</evidence>
<dbReference type="RefSeq" id="WP_103554839.1">
    <property type="nucleotide sequence ID" value="NZ_JBHJSK010000003.1"/>
</dbReference>
<feature type="transmembrane region" description="Helical" evidence="5">
    <location>
        <begin position="107"/>
        <end position="129"/>
    </location>
</feature>
<dbReference type="PANTHER" id="PTHR11814">
    <property type="entry name" value="SULFATE TRANSPORTER"/>
    <property type="match status" value="1"/>
</dbReference>
<gene>
    <name evidence="7" type="ORF">CW362_41925</name>
</gene>
<feature type="transmembrane region" description="Helical" evidence="5">
    <location>
        <begin position="358"/>
        <end position="386"/>
    </location>
</feature>
<keyword evidence="2 5" id="KW-0812">Transmembrane</keyword>
<organism evidence="7 8">
    <name type="scientific">Streptomyces populi</name>
    <dbReference type="NCBI Taxonomy" id="2058924"/>
    <lineage>
        <taxon>Bacteria</taxon>
        <taxon>Bacillati</taxon>
        <taxon>Actinomycetota</taxon>
        <taxon>Actinomycetes</taxon>
        <taxon>Kitasatosporales</taxon>
        <taxon>Streptomycetaceae</taxon>
        <taxon>Streptomyces</taxon>
    </lineage>
</organism>
<feature type="transmembrane region" description="Helical" evidence="5">
    <location>
        <begin position="73"/>
        <end position="95"/>
    </location>
</feature>
<evidence type="ECO:0000256" key="2">
    <source>
        <dbReference type="ARBA" id="ARBA00022692"/>
    </source>
</evidence>
<sequence length="473" mass="48135">MRKADLFASLVVFLVALPLCVGVAIASGVPAELGLVTGIVGGLVAGTLPGSSLQVSGPAAGLTVLVYEAVQSYGVQALGVLVLGAGLVQLGLGVLRLGRWFRAVSVAVVQGMLAGIGLVLIAGQVYAMGDAAAPSGGLGKIAGIVSLAGAADPVALVIGAATVAVLLLWPRWRRGARVVPAPLLAVGLASAVTGAFDLSVRRVEVRGLFDAVRTPSTADLGRLTEVGVIGTVLAFALIASAESLFSAAAVDRLHQGPRTDYDRELIAQGAGNTVCGMLGALPMTAVIVRSAANVHAGAQTKVSRVLHGVWLLLFTAVVPAVLGLIPVAALAGLLVHAGCKLVPVREARKLWRGHRGEVVVLAVTAVAIVVGNLFEGVLVGLALAVAKTAWDISHVHVETEDRGAAGMVVRVVGNATFLRLPKLLDALEALPHDRVVRLELGGLRHVDHACAAALEAWAAGRGHERIATSSSTT</sequence>
<evidence type="ECO:0000256" key="1">
    <source>
        <dbReference type="ARBA" id="ARBA00004141"/>
    </source>
</evidence>
<dbReference type="GO" id="GO:0016020">
    <property type="term" value="C:membrane"/>
    <property type="evidence" value="ECO:0007669"/>
    <property type="project" value="UniProtKB-SubCell"/>
</dbReference>
<dbReference type="EMBL" id="PJOS01000206">
    <property type="protein sequence ID" value="PKT67167.1"/>
    <property type="molecule type" value="Genomic_DNA"/>
</dbReference>
<feature type="transmembrane region" description="Helical" evidence="5">
    <location>
        <begin position="265"/>
        <end position="288"/>
    </location>
</feature>
<feature type="transmembrane region" description="Helical" evidence="5">
    <location>
        <begin position="141"/>
        <end position="169"/>
    </location>
</feature>
<evidence type="ECO:0000256" key="5">
    <source>
        <dbReference type="SAM" id="Phobius"/>
    </source>
</evidence>